<name>A0A061RYF1_9CHLO</name>
<reference evidence="1" key="1">
    <citation type="submission" date="2014-05" db="EMBL/GenBank/DDBJ databases">
        <title>The transcriptome of the halophilic microalga Tetraselmis sp. GSL018 isolated from the Great Salt Lake, Utah.</title>
        <authorList>
            <person name="Jinkerson R.E."/>
            <person name="D'Adamo S."/>
            <person name="Posewitz M.C."/>
        </authorList>
    </citation>
    <scope>NUCLEOTIDE SEQUENCE</scope>
    <source>
        <strain evidence="1">GSL018</strain>
    </source>
</reference>
<gene>
    <name evidence="1" type="ORF">TSPGSL018_22363</name>
</gene>
<proteinExistence type="predicted"/>
<dbReference type="EMBL" id="GBEZ01009945">
    <property type="protein sequence ID" value="JAC75680.1"/>
    <property type="molecule type" value="Transcribed_RNA"/>
</dbReference>
<organism evidence="1">
    <name type="scientific">Tetraselmis sp. GSL018</name>
    <dbReference type="NCBI Taxonomy" id="582737"/>
    <lineage>
        <taxon>Eukaryota</taxon>
        <taxon>Viridiplantae</taxon>
        <taxon>Chlorophyta</taxon>
        <taxon>core chlorophytes</taxon>
        <taxon>Chlorodendrophyceae</taxon>
        <taxon>Chlorodendrales</taxon>
        <taxon>Chlorodendraceae</taxon>
        <taxon>Tetraselmis</taxon>
    </lineage>
</organism>
<dbReference type="AlphaFoldDB" id="A0A061RYF1"/>
<sequence>MSRSPGSGLPTEPGPLHEGLFAYEDNAYGLGLPHIQDLSSPSEGHQLEA</sequence>
<evidence type="ECO:0000313" key="1">
    <source>
        <dbReference type="EMBL" id="JAC75680.1"/>
    </source>
</evidence>
<feature type="non-terminal residue" evidence="1">
    <location>
        <position position="49"/>
    </location>
</feature>
<accession>A0A061RYF1</accession>
<protein>
    <submittedName>
        <fullName evidence="1">Uncharacterized protein</fullName>
    </submittedName>
</protein>